<evidence type="ECO:0000256" key="9">
    <source>
        <dbReference type="ARBA" id="ARBA00030144"/>
    </source>
</evidence>
<dbReference type="CDD" id="cd01722">
    <property type="entry name" value="Sm_F"/>
    <property type="match status" value="1"/>
</dbReference>
<keyword evidence="5" id="KW-0694">RNA-binding</keyword>
<dbReference type="InterPro" id="IPR010920">
    <property type="entry name" value="LSM_dom_sf"/>
</dbReference>
<protein>
    <recommendedName>
        <fullName evidence="9">Sm protein F</fullName>
    </recommendedName>
</protein>
<reference evidence="12 13" key="1">
    <citation type="submission" date="2024-04" db="EMBL/GenBank/DDBJ databases">
        <authorList>
            <person name="Rising A."/>
            <person name="Reimegard J."/>
            <person name="Sonavane S."/>
            <person name="Akerstrom W."/>
            <person name="Nylinder S."/>
            <person name="Hedman E."/>
            <person name="Kallberg Y."/>
        </authorList>
    </citation>
    <scope>NUCLEOTIDE SEQUENCE [LARGE SCALE GENOMIC DNA]</scope>
</reference>
<comment type="similarity">
    <text evidence="2">Belongs to the snRNP Sm proteins family. SmF/LSm6 subfamily.</text>
</comment>
<evidence type="ECO:0000256" key="8">
    <source>
        <dbReference type="ARBA" id="ARBA00023274"/>
    </source>
</evidence>
<evidence type="ECO:0000256" key="6">
    <source>
        <dbReference type="ARBA" id="ARBA00023187"/>
    </source>
</evidence>
<dbReference type="PANTHER" id="PTHR11021">
    <property type="entry name" value="SMALL NUCLEAR RIBONUCLEOPROTEIN F SNRNP-F"/>
    <property type="match status" value="1"/>
</dbReference>
<evidence type="ECO:0000256" key="5">
    <source>
        <dbReference type="ARBA" id="ARBA00022884"/>
    </source>
</evidence>
<keyword evidence="8" id="KW-0687">Ribonucleoprotein</keyword>
<sequence length="123" mass="14088">MSDKESEKSSSNKDADQLTTLESKEIASPKPFNPKPFLAALVGEEINVKLKWGMEYRGKLICADSYMNVQLENAEEYIEGRALATIKKVLIRCNNILYVHKFDRATFEKEQQEKEVITVKDDD</sequence>
<dbReference type="GO" id="GO:0003723">
    <property type="term" value="F:RNA binding"/>
    <property type="evidence" value="ECO:0007669"/>
    <property type="project" value="UniProtKB-KW"/>
</dbReference>
<keyword evidence="6" id="KW-0508">mRNA splicing</keyword>
<dbReference type="GO" id="GO:0005685">
    <property type="term" value="C:U1 snRNP"/>
    <property type="evidence" value="ECO:0007669"/>
    <property type="project" value="TreeGrafter"/>
</dbReference>
<dbReference type="InterPro" id="IPR047575">
    <property type="entry name" value="Sm"/>
</dbReference>
<gene>
    <name evidence="12" type="ORF">LARSCL_LOCUS10112</name>
</gene>
<organism evidence="12 13">
    <name type="scientific">Larinioides sclopetarius</name>
    <dbReference type="NCBI Taxonomy" id="280406"/>
    <lineage>
        <taxon>Eukaryota</taxon>
        <taxon>Metazoa</taxon>
        <taxon>Ecdysozoa</taxon>
        <taxon>Arthropoda</taxon>
        <taxon>Chelicerata</taxon>
        <taxon>Arachnida</taxon>
        <taxon>Araneae</taxon>
        <taxon>Araneomorphae</taxon>
        <taxon>Entelegynae</taxon>
        <taxon>Araneoidea</taxon>
        <taxon>Araneidae</taxon>
        <taxon>Larinioides</taxon>
    </lineage>
</organism>
<comment type="subcellular location">
    <subcellularLocation>
        <location evidence="1">Nucleus</location>
    </subcellularLocation>
</comment>
<dbReference type="GO" id="GO:0000398">
    <property type="term" value="P:mRNA splicing, via spliceosome"/>
    <property type="evidence" value="ECO:0007669"/>
    <property type="project" value="InterPro"/>
</dbReference>
<dbReference type="EMBL" id="CAXIEN010000118">
    <property type="protein sequence ID" value="CAL1279041.1"/>
    <property type="molecule type" value="Genomic_DNA"/>
</dbReference>
<proteinExistence type="inferred from homology"/>
<evidence type="ECO:0000256" key="4">
    <source>
        <dbReference type="ARBA" id="ARBA00022728"/>
    </source>
</evidence>
<dbReference type="SUPFAM" id="SSF50182">
    <property type="entry name" value="Sm-like ribonucleoproteins"/>
    <property type="match status" value="1"/>
</dbReference>
<dbReference type="InterPro" id="IPR034100">
    <property type="entry name" value="Sm_F"/>
</dbReference>
<dbReference type="AlphaFoldDB" id="A0AAV2A4U9"/>
<dbReference type="Pfam" id="PF01423">
    <property type="entry name" value="LSM"/>
    <property type="match status" value="1"/>
</dbReference>
<evidence type="ECO:0000313" key="12">
    <source>
        <dbReference type="EMBL" id="CAL1279041.1"/>
    </source>
</evidence>
<evidence type="ECO:0000256" key="10">
    <source>
        <dbReference type="SAM" id="MobiDB-lite"/>
    </source>
</evidence>
<dbReference type="PROSITE" id="PS52002">
    <property type="entry name" value="SM"/>
    <property type="match status" value="1"/>
</dbReference>
<evidence type="ECO:0000259" key="11">
    <source>
        <dbReference type="PROSITE" id="PS52002"/>
    </source>
</evidence>
<evidence type="ECO:0000256" key="7">
    <source>
        <dbReference type="ARBA" id="ARBA00023242"/>
    </source>
</evidence>
<dbReference type="SMART" id="SM00651">
    <property type="entry name" value="Sm"/>
    <property type="match status" value="1"/>
</dbReference>
<accession>A0AAV2A4U9</accession>
<evidence type="ECO:0000256" key="2">
    <source>
        <dbReference type="ARBA" id="ARBA00007927"/>
    </source>
</evidence>
<feature type="region of interest" description="Disordered" evidence="10">
    <location>
        <begin position="1"/>
        <end position="32"/>
    </location>
</feature>
<feature type="domain" description="Sm" evidence="11">
    <location>
        <begin position="33"/>
        <end position="105"/>
    </location>
</feature>
<dbReference type="InterPro" id="IPR001163">
    <property type="entry name" value="Sm_dom_euk/arc"/>
</dbReference>
<evidence type="ECO:0000313" key="13">
    <source>
        <dbReference type="Proteomes" id="UP001497382"/>
    </source>
</evidence>
<evidence type="ECO:0000256" key="3">
    <source>
        <dbReference type="ARBA" id="ARBA00022664"/>
    </source>
</evidence>
<dbReference type="GO" id="GO:0034715">
    <property type="term" value="C:pICln-Sm protein complex"/>
    <property type="evidence" value="ECO:0007669"/>
    <property type="project" value="TreeGrafter"/>
</dbReference>
<dbReference type="GO" id="GO:0071013">
    <property type="term" value="C:catalytic step 2 spliceosome"/>
    <property type="evidence" value="ECO:0007669"/>
    <property type="project" value="TreeGrafter"/>
</dbReference>
<keyword evidence="7" id="KW-0539">Nucleus</keyword>
<dbReference type="PANTHER" id="PTHR11021:SF0">
    <property type="entry name" value="SMALL NUCLEAR RIBONUCLEOPROTEIN F"/>
    <property type="match status" value="1"/>
</dbReference>
<keyword evidence="3" id="KW-0507">mRNA processing</keyword>
<evidence type="ECO:0000256" key="1">
    <source>
        <dbReference type="ARBA" id="ARBA00004123"/>
    </source>
</evidence>
<name>A0AAV2A4U9_9ARAC</name>
<feature type="compositionally biased region" description="Basic and acidic residues" evidence="10">
    <location>
        <begin position="1"/>
        <end position="27"/>
    </location>
</feature>
<dbReference type="InterPro" id="IPR016487">
    <property type="entry name" value="Lsm6/sSmF"/>
</dbReference>
<dbReference type="Gene3D" id="2.30.30.100">
    <property type="match status" value="1"/>
</dbReference>
<comment type="caution">
    <text evidence="12">The sequence shown here is derived from an EMBL/GenBank/DDBJ whole genome shotgun (WGS) entry which is preliminary data.</text>
</comment>
<keyword evidence="4" id="KW-0747">Spliceosome</keyword>
<dbReference type="Proteomes" id="UP001497382">
    <property type="component" value="Unassembled WGS sequence"/>
</dbReference>
<keyword evidence="13" id="KW-1185">Reference proteome</keyword>